<evidence type="ECO:0000313" key="2">
    <source>
        <dbReference type="Proteomes" id="UP000215335"/>
    </source>
</evidence>
<accession>A0A232F0Q6</accession>
<protein>
    <submittedName>
        <fullName evidence="1">Uncharacterized protein</fullName>
    </submittedName>
</protein>
<dbReference type="Proteomes" id="UP000215335">
    <property type="component" value="Unassembled WGS sequence"/>
</dbReference>
<keyword evidence="2" id="KW-1185">Reference proteome</keyword>
<reference evidence="1 2" key="1">
    <citation type="journal article" date="2017" name="Curr. Biol.">
        <title>The Evolution of Venom by Co-option of Single-Copy Genes.</title>
        <authorList>
            <person name="Martinson E.O."/>
            <person name="Mrinalini"/>
            <person name="Kelkar Y.D."/>
            <person name="Chang C.H."/>
            <person name="Werren J.H."/>
        </authorList>
    </citation>
    <scope>NUCLEOTIDE SEQUENCE [LARGE SCALE GENOMIC DNA]</scope>
    <source>
        <strain evidence="1 2">Alberta</strain>
        <tissue evidence="1">Whole body</tissue>
    </source>
</reference>
<name>A0A232F0Q6_9HYME</name>
<evidence type="ECO:0000313" key="1">
    <source>
        <dbReference type="EMBL" id="OXU24139.1"/>
    </source>
</evidence>
<dbReference type="AlphaFoldDB" id="A0A232F0Q6"/>
<comment type="caution">
    <text evidence="1">The sequence shown here is derived from an EMBL/GenBank/DDBJ whole genome shotgun (WGS) entry which is preliminary data.</text>
</comment>
<dbReference type="EMBL" id="NNAY01001391">
    <property type="protein sequence ID" value="OXU24139.1"/>
    <property type="molecule type" value="Genomic_DNA"/>
</dbReference>
<organism evidence="1 2">
    <name type="scientific">Trichomalopsis sarcophagae</name>
    <dbReference type="NCBI Taxonomy" id="543379"/>
    <lineage>
        <taxon>Eukaryota</taxon>
        <taxon>Metazoa</taxon>
        <taxon>Ecdysozoa</taxon>
        <taxon>Arthropoda</taxon>
        <taxon>Hexapoda</taxon>
        <taxon>Insecta</taxon>
        <taxon>Pterygota</taxon>
        <taxon>Neoptera</taxon>
        <taxon>Endopterygota</taxon>
        <taxon>Hymenoptera</taxon>
        <taxon>Apocrita</taxon>
        <taxon>Proctotrupomorpha</taxon>
        <taxon>Chalcidoidea</taxon>
        <taxon>Pteromalidae</taxon>
        <taxon>Pteromalinae</taxon>
        <taxon>Trichomalopsis</taxon>
    </lineage>
</organism>
<gene>
    <name evidence="1" type="ORF">TSAR_007769</name>
</gene>
<sequence>MYSSIFELIQCDMILSLTLSPRGPGQFGCFYRIALHYVHTKETCRDSFGRTLANQIFFYNMDNTLFTLIFFPMREKYCNFHRTLKT</sequence>
<proteinExistence type="predicted"/>